<name>A0A3E0I5Q9_9PSEU</name>
<accession>A0A3E0I5Q9</accession>
<reference evidence="2 3" key="1">
    <citation type="submission" date="2018-08" db="EMBL/GenBank/DDBJ databases">
        <title>Genomic Encyclopedia of Archaeal and Bacterial Type Strains, Phase II (KMG-II): from individual species to whole genera.</title>
        <authorList>
            <person name="Goeker M."/>
        </authorList>
    </citation>
    <scope>NUCLEOTIDE SEQUENCE [LARGE SCALE GENOMIC DNA]</scope>
    <source>
        <strain evidence="2 3">DSM 45791</strain>
    </source>
</reference>
<feature type="region of interest" description="Disordered" evidence="1">
    <location>
        <begin position="30"/>
        <end position="53"/>
    </location>
</feature>
<dbReference type="Proteomes" id="UP000256269">
    <property type="component" value="Unassembled WGS sequence"/>
</dbReference>
<evidence type="ECO:0000313" key="2">
    <source>
        <dbReference type="EMBL" id="REH53866.1"/>
    </source>
</evidence>
<sequence length="153" mass="15821">MWVRTVVAAAGIAVLVVIGVVIGRVTSTPQPAPQPTGLLQADNDTDDGPPAPGTREVTGVNRATGAELHLVITPANGWLGIEVVSATVSNGKRCRLFAYDRTGHSYEFGGWVQSAQPAFPIYGAVMVAPADLTSISVVDDAGHQVVTAQVPPP</sequence>
<dbReference type="OrthoDB" id="5185837at2"/>
<dbReference type="RefSeq" id="WP_147328392.1">
    <property type="nucleotide sequence ID" value="NZ_CP144375.1"/>
</dbReference>
<protein>
    <submittedName>
        <fullName evidence="2">Uncharacterized protein</fullName>
    </submittedName>
</protein>
<organism evidence="2 3">
    <name type="scientific">Kutzneria buriramensis</name>
    <dbReference type="NCBI Taxonomy" id="1045776"/>
    <lineage>
        <taxon>Bacteria</taxon>
        <taxon>Bacillati</taxon>
        <taxon>Actinomycetota</taxon>
        <taxon>Actinomycetes</taxon>
        <taxon>Pseudonocardiales</taxon>
        <taxon>Pseudonocardiaceae</taxon>
        <taxon>Kutzneria</taxon>
    </lineage>
</organism>
<evidence type="ECO:0000256" key="1">
    <source>
        <dbReference type="SAM" id="MobiDB-lite"/>
    </source>
</evidence>
<keyword evidence="3" id="KW-1185">Reference proteome</keyword>
<gene>
    <name evidence="2" type="ORF">BCF44_10287</name>
</gene>
<evidence type="ECO:0000313" key="3">
    <source>
        <dbReference type="Proteomes" id="UP000256269"/>
    </source>
</evidence>
<proteinExistence type="predicted"/>
<dbReference type="AlphaFoldDB" id="A0A3E0I5Q9"/>
<comment type="caution">
    <text evidence="2">The sequence shown here is derived from an EMBL/GenBank/DDBJ whole genome shotgun (WGS) entry which is preliminary data.</text>
</comment>
<dbReference type="EMBL" id="QUNO01000002">
    <property type="protein sequence ID" value="REH53866.1"/>
    <property type="molecule type" value="Genomic_DNA"/>
</dbReference>